<keyword evidence="6 9" id="KW-1133">Transmembrane helix</keyword>
<accession>A0AAU7DFM3</accession>
<dbReference type="AlphaFoldDB" id="A0AAU7DFM3"/>
<keyword evidence="3" id="KW-0328">Glycosyltransferase</keyword>
<feature type="transmembrane region" description="Helical" evidence="9">
    <location>
        <begin position="310"/>
        <end position="331"/>
    </location>
</feature>
<feature type="transmembrane region" description="Helical" evidence="9">
    <location>
        <begin position="169"/>
        <end position="199"/>
    </location>
</feature>
<reference evidence="11" key="1">
    <citation type="submission" date="2023-03" db="EMBL/GenBank/DDBJ databases">
        <title>Edaphobacter sp.</title>
        <authorList>
            <person name="Huber K.J."/>
            <person name="Papendorf J."/>
            <person name="Pilke C."/>
            <person name="Bunk B."/>
            <person name="Sproeer C."/>
            <person name="Pester M."/>
        </authorList>
    </citation>
    <scope>NUCLEOTIDE SEQUENCE</scope>
    <source>
        <strain evidence="11">DSM 110680</strain>
    </source>
</reference>
<evidence type="ECO:0000256" key="6">
    <source>
        <dbReference type="ARBA" id="ARBA00022989"/>
    </source>
</evidence>
<evidence type="ECO:0000313" key="11">
    <source>
        <dbReference type="EMBL" id="XBH16137.1"/>
    </source>
</evidence>
<feature type="domain" description="Glycosyltransferase RgtA/B/C/D-like" evidence="10">
    <location>
        <begin position="71"/>
        <end position="229"/>
    </location>
</feature>
<gene>
    <name evidence="11" type="ORF">P8935_16360</name>
</gene>
<evidence type="ECO:0000256" key="9">
    <source>
        <dbReference type="SAM" id="Phobius"/>
    </source>
</evidence>
<dbReference type="EMBL" id="CP121196">
    <property type="protein sequence ID" value="XBH16137.1"/>
    <property type="molecule type" value="Genomic_DNA"/>
</dbReference>
<dbReference type="GO" id="GO:0005886">
    <property type="term" value="C:plasma membrane"/>
    <property type="evidence" value="ECO:0007669"/>
    <property type="project" value="UniProtKB-SubCell"/>
</dbReference>
<organism evidence="11">
    <name type="scientific">Telmatobacter sp. DSM 110680</name>
    <dbReference type="NCBI Taxonomy" id="3036704"/>
    <lineage>
        <taxon>Bacteria</taxon>
        <taxon>Pseudomonadati</taxon>
        <taxon>Acidobacteriota</taxon>
        <taxon>Terriglobia</taxon>
        <taxon>Terriglobales</taxon>
        <taxon>Acidobacteriaceae</taxon>
        <taxon>Telmatobacter</taxon>
    </lineage>
</organism>
<evidence type="ECO:0000256" key="4">
    <source>
        <dbReference type="ARBA" id="ARBA00022679"/>
    </source>
</evidence>
<dbReference type="PANTHER" id="PTHR33908">
    <property type="entry name" value="MANNOSYLTRANSFERASE YKCB-RELATED"/>
    <property type="match status" value="1"/>
</dbReference>
<feature type="transmembrane region" description="Helical" evidence="9">
    <location>
        <begin position="119"/>
        <end position="136"/>
    </location>
</feature>
<comment type="subcellular location">
    <subcellularLocation>
        <location evidence="1">Cell membrane</location>
        <topology evidence="1">Multi-pass membrane protein</topology>
    </subcellularLocation>
</comment>
<sequence length="514" mass="57999">MAELSVPAAQRDAAESDSGAHDRNSLLPVLFIAAAAGLLHIFTNGRYGFHRDELQFLSDARHLDWGYVSYPPLTPFIERIGLVLFGLSMVGLRLFSVIAQMLVIVVCALMARDLGGRRLAQITTALVVALSPLPIFEATEFQYTSFAFLWWVLASWFTIRLLKTENPRWWLAIGAALGLGLLTKYAIVFYIAGILAGMAFTPARRYFASKWFWAGVALALIIFLPNLIWLIRHDFISYKFLQHIHVRDVGEGRADGFLLNQFLVCANVFSVPVWLMGLYAFLRDRRYRMMAWMYFVPLLVFWIDKGRFYYVAEAYPVLLAMGAVACEAWIRRIPRWTQVTVEAVFFAAALFAGGYFFAGWVPLASSGPLRDFAFRHSEDLREEIGWDELVKNVAAVRDSLPVDQQHNVGILVGNYGEQGAIELFGPAYHLPPPISMTNSAWLRGYPAPTPSTLIIVGSSREWIESNFTGCRFAGLTGNSLGVKNEESEYHTDIFVCGPPRQPWPVFWKNHERFG</sequence>
<feature type="transmembrane region" description="Helical" evidence="9">
    <location>
        <begin position="26"/>
        <end position="43"/>
    </location>
</feature>
<evidence type="ECO:0000256" key="8">
    <source>
        <dbReference type="SAM" id="MobiDB-lite"/>
    </source>
</evidence>
<feature type="transmembrane region" description="Helical" evidence="9">
    <location>
        <begin position="287"/>
        <end position="303"/>
    </location>
</feature>
<keyword evidence="5 9" id="KW-0812">Transmembrane</keyword>
<dbReference type="GO" id="GO:0016763">
    <property type="term" value="F:pentosyltransferase activity"/>
    <property type="evidence" value="ECO:0007669"/>
    <property type="project" value="TreeGrafter"/>
</dbReference>
<dbReference type="GO" id="GO:0009103">
    <property type="term" value="P:lipopolysaccharide biosynthetic process"/>
    <property type="evidence" value="ECO:0007669"/>
    <property type="project" value="UniProtKB-ARBA"/>
</dbReference>
<evidence type="ECO:0000256" key="7">
    <source>
        <dbReference type="ARBA" id="ARBA00023136"/>
    </source>
</evidence>
<evidence type="ECO:0000259" key="10">
    <source>
        <dbReference type="Pfam" id="PF13231"/>
    </source>
</evidence>
<evidence type="ECO:0000256" key="5">
    <source>
        <dbReference type="ARBA" id="ARBA00022692"/>
    </source>
</evidence>
<keyword evidence="4" id="KW-0808">Transferase</keyword>
<feature type="transmembrane region" description="Helical" evidence="9">
    <location>
        <begin position="343"/>
        <end position="363"/>
    </location>
</feature>
<name>A0AAU7DFM3_9BACT</name>
<feature type="region of interest" description="Disordered" evidence="8">
    <location>
        <begin position="1"/>
        <end position="20"/>
    </location>
</feature>
<evidence type="ECO:0000256" key="1">
    <source>
        <dbReference type="ARBA" id="ARBA00004651"/>
    </source>
</evidence>
<dbReference type="RefSeq" id="WP_348261364.1">
    <property type="nucleotide sequence ID" value="NZ_CP121196.1"/>
</dbReference>
<dbReference type="InterPro" id="IPR050297">
    <property type="entry name" value="LipidA_mod_glycosyltrf_83"/>
</dbReference>
<feature type="transmembrane region" description="Helical" evidence="9">
    <location>
        <begin position="80"/>
        <end position="107"/>
    </location>
</feature>
<evidence type="ECO:0000256" key="2">
    <source>
        <dbReference type="ARBA" id="ARBA00022475"/>
    </source>
</evidence>
<dbReference type="PANTHER" id="PTHR33908:SF11">
    <property type="entry name" value="MEMBRANE PROTEIN"/>
    <property type="match status" value="1"/>
</dbReference>
<feature type="transmembrane region" description="Helical" evidence="9">
    <location>
        <begin position="211"/>
        <end position="231"/>
    </location>
</feature>
<keyword evidence="7 9" id="KW-0472">Membrane</keyword>
<keyword evidence="2" id="KW-1003">Cell membrane</keyword>
<dbReference type="Pfam" id="PF13231">
    <property type="entry name" value="PMT_2"/>
    <property type="match status" value="1"/>
</dbReference>
<feature type="transmembrane region" description="Helical" evidence="9">
    <location>
        <begin position="257"/>
        <end position="281"/>
    </location>
</feature>
<proteinExistence type="predicted"/>
<feature type="transmembrane region" description="Helical" evidence="9">
    <location>
        <begin position="142"/>
        <end position="162"/>
    </location>
</feature>
<dbReference type="InterPro" id="IPR038731">
    <property type="entry name" value="RgtA/B/C-like"/>
</dbReference>
<evidence type="ECO:0000256" key="3">
    <source>
        <dbReference type="ARBA" id="ARBA00022676"/>
    </source>
</evidence>
<protein>
    <submittedName>
        <fullName evidence="11">Glycosyltransferase family 39 protein</fullName>
    </submittedName>
</protein>